<dbReference type="Pfam" id="PF10067">
    <property type="entry name" value="DUF2306"/>
    <property type="match status" value="1"/>
</dbReference>
<feature type="transmembrane region" description="Helical" evidence="1">
    <location>
        <begin position="145"/>
        <end position="165"/>
    </location>
</feature>
<feature type="transmembrane region" description="Helical" evidence="1">
    <location>
        <begin position="6"/>
        <end position="28"/>
    </location>
</feature>
<keyword evidence="1" id="KW-0812">Transmembrane</keyword>
<dbReference type="EMBL" id="JACLAX010000004">
    <property type="protein sequence ID" value="MBC2668629.1"/>
    <property type="molecule type" value="Genomic_DNA"/>
</dbReference>
<evidence type="ECO:0000256" key="1">
    <source>
        <dbReference type="SAM" id="Phobius"/>
    </source>
</evidence>
<keyword evidence="1" id="KW-0472">Membrane</keyword>
<evidence type="ECO:0000313" key="2">
    <source>
        <dbReference type="EMBL" id="MBC2668629.1"/>
    </source>
</evidence>
<name>A0A7X1FX62_9SPHN</name>
<comment type="caution">
    <text evidence="2">The sequence shown here is derived from an EMBL/GenBank/DDBJ whole genome shotgun (WGS) entry which is preliminary data.</text>
</comment>
<gene>
    <name evidence="2" type="ORF">H7F53_05705</name>
</gene>
<protein>
    <submittedName>
        <fullName evidence="2">DUF2306 domain-containing protein</fullName>
    </submittedName>
</protein>
<dbReference type="InterPro" id="IPR018750">
    <property type="entry name" value="DUF2306_membrane"/>
</dbReference>
<keyword evidence="3" id="KW-1185">Reference proteome</keyword>
<dbReference type="RefSeq" id="WP_185678514.1">
    <property type="nucleotide sequence ID" value="NZ_JACLAX010000004.1"/>
</dbReference>
<dbReference type="AlphaFoldDB" id="A0A7X1FX62"/>
<sequence length="171" mass="18627">MLANLPPLLLAHLAAALLALPLGFYQLVAPQGTPGHALAGRIYVPAMLVCNLAALATFVPGSKRTLALSPFHVLALVSLYSLGTGMLALRRWLRDRQPADLKAHKVQMAYSWLGLLMAGVSQVLVNDRFGIAPAFEPVRFWTSFAIINLALYAVGSWWIFGRLLARPDPTR</sequence>
<proteinExistence type="predicted"/>
<keyword evidence="1" id="KW-1133">Transmembrane helix</keyword>
<feature type="transmembrane region" description="Helical" evidence="1">
    <location>
        <begin position="40"/>
        <end position="59"/>
    </location>
</feature>
<dbReference type="Proteomes" id="UP000551327">
    <property type="component" value="Unassembled WGS sequence"/>
</dbReference>
<organism evidence="2 3">
    <name type="scientific">Novosphingobium piscinae</name>
    <dbReference type="NCBI Taxonomy" id="1507448"/>
    <lineage>
        <taxon>Bacteria</taxon>
        <taxon>Pseudomonadati</taxon>
        <taxon>Pseudomonadota</taxon>
        <taxon>Alphaproteobacteria</taxon>
        <taxon>Sphingomonadales</taxon>
        <taxon>Sphingomonadaceae</taxon>
        <taxon>Novosphingobium</taxon>
    </lineage>
</organism>
<accession>A0A7X1FX62</accession>
<feature type="transmembrane region" description="Helical" evidence="1">
    <location>
        <begin position="109"/>
        <end position="125"/>
    </location>
</feature>
<reference evidence="2 3" key="1">
    <citation type="submission" date="2020-08" db="EMBL/GenBank/DDBJ databases">
        <title>The genome sequence of type strain Novosphingobium piscinae KCTC 42194.</title>
        <authorList>
            <person name="Liu Y."/>
        </authorList>
    </citation>
    <scope>NUCLEOTIDE SEQUENCE [LARGE SCALE GENOMIC DNA]</scope>
    <source>
        <strain evidence="2 3">KCTC 42194</strain>
    </source>
</reference>
<feature type="transmembrane region" description="Helical" evidence="1">
    <location>
        <begin position="71"/>
        <end position="89"/>
    </location>
</feature>
<evidence type="ECO:0000313" key="3">
    <source>
        <dbReference type="Proteomes" id="UP000551327"/>
    </source>
</evidence>